<dbReference type="EMBL" id="LRCR01000002">
    <property type="protein sequence ID" value="KUQ86078.1"/>
    <property type="molecule type" value="Genomic_DNA"/>
</dbReference>
<reference evidence="2" key="1">
    <citation type="submission" date="2016-01" db="EMBL/GenBank/DDBJ databases">
        <title>WGS of SAMN04407783.</title>
        <authorList>
            <person name="Adams M."/>
            <person name="Sutton G."/>
            <person name="Nelson K."/>
            <person name="Thaden J."/>
            <person name="Fowler V."/>
            <person name="Mccorrison J."/>
            <person name="Sanka R."/>
            <person name="Brinkac L."/>
            <person name="Nierman W."/>
        </authorList>
    </citation>
    <scope>NUCLEOTIDE SEQUENCE [LARGE SCALE GENOMIC DNA]</scope>
    <source>
        <strain evidence="2">GN04363</strain>
    </source>
</reference>
<protein>
    <submittedName>
        <fullName evidence="1">Uncharacterized protein</fullName>
    </submittedName>
</protein>
<dbReference type="InterPro" id="IPR036890">
    <property type="entry name" value="HATPase_C_sf"/>
</dbReference>
<dbReference type="Proteomes" id="UP000064715">
    <property type="component" value="Unassembled WGS sequence"/>
</dbReference>
<proteinExistence type="predicted"/>
<dbReference type="GO" id="GO:0003676">
    <property type="term" value="F:nucleic acid binding"/>
    <property type="evidence" value="ECO:0007669"/>
    <property type="project" value="InterPro"/>
</dbReference>
<evidence type="ECO:0000313" key="1">
    <source>
        <dbReference type="EMBL" id="KUQ86078.1"/>
    </source>
</evidence>
<evidence type="ECO:0000313" key="2">
    <source>
        <dbReference type="Proteomes" id="UP000064715"/>
    </source>
</evidence>
<comment type="caution">
    <text evidence="1">The sequence shown here is derived from an EMBL/GenBank/DDBJ whole genome shotgun (WGS) entry which is preliminary data.</text>
</comment>
<dbReference type="Gene3D" id="3.30.565.10">
    <property type="entry name" value="Histidine kinase-like ATPase, C-terminal domain"/>
    <property type="match status" value="1"/>
</dbReference>
<dbReference type="InterPro" id="IPR011856">
    <property type="entry name" value="tRNA_endonuc-like_dom_sf"/>
</dbReference>
<sequence>MDPYAIKEKYLVIGLKKRKPGEPDERSLTKERLLMGRKGIGKLAPFGIAGKLSVITVYKDGDESKISIFSLDISGLLDPSDTSHVIKNYKPEVFYFNEKLDVVDKVYGDDEFYKLFRTRIKEKGTGTAIILSDIKISNAISVTKMVQSIGRRFTVAFSQPDFNVFINDKKVEAVEALPKFDIRYPQVGYDKEVLNIAGVDREIRFWVGFVYSAEWPQDEAGVGVYAHGKIAQDRPFFFSVKGKEIYTRYMYGVVEADWLDELGEDVISTDRTSINWEAEETIPLHEFCHALIKKWIEKYRKDINPGTKERILEIMDTTPGMPKVTTSEREAIVGLVHQLGPKVHKDKNVQAEVVKAMTASWTHKPMQVLIKKLWDAFDISMDDTDSFTNSLRCLNEHLVPESLSMSVIQAQRIYALSKLYNLKNNGNENQLQALLESFPWILGTEMENLRPNQTLKENAAEAAKKGLIPSHGLLKEEMGKDPNAKLRPDFVFFSNESETKIVVVELKSPQVPLEIKHRSQLSAYLDWFETQFPKAETKGILIGQNAQDMKAMRINIDICSWDDVYLESRREHLELLAAMLHGVSEHYDDTRVADVLAMGGEQTKILLNRMASAHSPLRDLFEDTDRVIKNKESKDKYE</sequence>
<accession>A0A0X4EWL4</accession>
<keyword evidence="2" id="KW-1185">Reference proteome</keyword>
<gene>
    <name evidence="1" type="ORF">AWI28_09025</name>
</gene>
<dbReference type="Gene3D" id="3.40.1350.10">
    <property type="match status" value="1"/>
</dbReference>
<organism evidence="1 2">
    <name type="scientific">Enterobacter genomosp. O</name>
    <dbReference type="NCBI Taxonomy" id="2364150"/>
    <lineage>
        <taxon>Bacteria</taxon>
        <taxon>Pseudomonadati</taxon>
        <taxon>Pseudomonadota</taxon>
        <taxon>Gammaproteobacteria</taxon>
        <taxon>Enterobacterales</taxon>
        <taxon>Enterobacteriaceae</taxon>
        <taxon>Enterobacter</taxon>
        <taxon>Enterobacter cloacae complex</taxon>
        <taxon>Enterobacter cloacae complex clade O</taxon>
    </lineage>
</organism>
<dbReference type="AlphaFoldDB" id="A0A0X4EWL4"/>
<name>A0A0X4EWL4_9ENTR</name>